<organism evidence="4 5">
    <name type="scientific">Microseira wollei NIES-4236</name>
    <dbReference type="NCBI Taxonomy" id="2530354"/>
    <lineage>
        <taxon>Bacteria</taxon>
        <taxon>Bacillati</taxon>
        <taxon>Cyanobacteriota</taxon>
        <taxon>Cyanophyceae</taxon>
        <taxon>Oscillatoriophycideae</taxon>
        <taxon>Aerosakkonematales</taxon>
        <taxon>Aerosakkonemataceae</taxon>
        <taxon>Microseira</taxon>
    </lineage>
</organism>
<dbReference type="SFLD" id="SFLDF00009">
    <property type="entry name" value="o-succinylbenzoate_synthase"/>
    <property type="match status" value="1"/>
</dbReference>
<dbReference type="Gene3D" id="3.20.20.120">
    <property type="entry name" value="Enolase-like C-terminal domain"/>
    <property type="match status" value="1"/>
</dbReference>
<dbReference type="Pfam" id="PF13378">
    <property type="entry name" value="MR_MLE_C"/>
    <property type="match status" value="1"/>
</dbReference>
<dbReference type="GO" id="GO:0043748">
    <property type="term" value="F:O-succinylbenzoate synthase activity"/>
    <property type="evidence" value="ECO:0007669"/>
    <property type="project" value="UniProtKB-EC"/>
</dbReference>
<evidence type="ECO:0000313" key="5">
    <source>
        <dbReference type="Proteomes" id="UP001050975"/>
    </source>
</evidence>
<proteinExistence type="predicted"/>
<dbReference type="SFLD" id="SFLDS00001">
    <property type="entry name" value="Enolase"/>
    <property type="match status" value="1"/>
</dbReference>
<dbReference type="GO" id="GO:0046872">
    <property type="term" value="F:metal ion binding"/>
    <property type="evidence" value="ECO:0007669"/>
    <property type="project" value="UniProtKB-KW"/>
</dbReference>
<dbReference type="GO" id="GO:0009234">
    <property type="term" value="P:menaquinone biosynthetic process"/>
    <property type="evidence" value="ECO:0007669"/>
    <property type="project" value="UniProtKB-UniRule"/>
</dbReference>
<evidence type="ECO:0000259" key="3">
    <source>
        <dbReference type="SMART" id="SM00922"/>
    </source>
</evidence>
<dbReference type="PANTHER" id="PTHR48073:SF2">
    <property type="entry name" value="O-SUCCINYLBENZOATE SYNTHASE"/>
    <property type="match status" value="1"/>
</dbReference>
<feature type="domain" description="Mandelate racemase/muconate lactonizing enzyme C-terminal" evidence="3">
    <location>
        <begin position="48"/>
        <end position="146"/>
    </location>
</feature>
<dbReference type="SUPFAM" id="SSF51604">
    <property type="entry name" value="Enolase C-terminal domain-like"/>
    <property type="match status" value="1"/>
</dbReference>
<name>A0AAV3XK95_9CYAN</name>
<dbReference type="SFLD" id="SFLDG00180">
    <property type="entry name" value="muconate_cycloisomerase"/>
    <property type="match status" value="1"/>
</dbReference>
<accession>A0AAV3XK95</accession>
<dbReference type="Proteomes" id="UP001050975">
    <property type="component" value="Unassembled WGS sequence"/>
</dbReference>
<dbReference type="NCBIfam" id="TIGR01927">
    <property type="entry name" value="menC_gam_Gplu"/>
    <property type="match status" value="1"/>
</dbReference>
<dbReference type="SMART" id="SM00922">
    <property type="entry name" value="MR_MLE"/>
    <property type="match status" value="1"/>
</dbReference>
<comment type="caution">
    <text evidence="4">The sequence shown here is derived from an EMBL/GenBank/DDBJ whole genome shotgun (WGS) entry which is preliminary data.</text>
</comment>
<gene>
    <name evidence="4" type="ORF">MiSe_79080</name>
</gene>
<evidence type="ECO:0000256" key="2">
    <source>
        <dbReference type="NCBIfam" id="TIGR01927"/>
    </source>
</evidence>
<dbReference type="PANTHER" id="PTHR48073">
    <property type="entry name" value="O-SUCCINYLBENZOATE SYNTHASE-RELATED"/>
    <property type="match status" value="1"/>
</dbReference>
<reference evidence="4" key="1">
    <citation type="submission" date="2019-10" db="EMBL/GenBank/DDBJ databases">
        <title>Draft genome sequece of Microseira wollei NIES-4236.</title>
        <authorList>
            <person name="Yamaguchi H."/>
            <person name="Suzuki S."/>
            <person name="Kawachi M."/>
        </authorList>
    </citation>
    <scope>NUCLEOTIDE SEQUENCE</scope>
    <source>
        <strain evidence="4">NIES-4236</strain>
    </source>
</reference>
<dbReference type="EC" id="4.2.1.113" evidence="2"/>
<dbReference type="InterPro" id="IPR036849">
    <property type="entry name" value="Enolase-like_C_sf"/>
</dbReference>
<protein>
    <recommendedName>
        <fullName evidence="2">o-succinylbenzoate synthase</fullName>
        <ecNumber evidence="2">4.2.1.113</ecNumber>
    </recommendedName>
</protein>
<keyword evidence="5" id="KW-1185">Reference proteome</keyword>
<dbReference type="CDD" id="cd03320">
    <property type="entry name" value="OSBS"/>
    <property type="match status" value="1"/>
</dbReference>
<dbReference type="NCBIfam" id="NF002739">
    <property type="entry name" value="PRK02714.1"/>
    <property type="match status" value="1"/>
</dbReference>
<dbReference type="EMBL" id="BLAY01000198">
    <property type="protein sequence ID" value="GET43088.1"/>
    <property type="molecule type" value="Genomic_DNA"/>
</dbReference>
<sequence>MGQASCGAPCGAPCGAGVSPAPEKDADFPSKIPNLNSKIAYSGLLPAGEAALQQWEILWNQGYRTFKWKIGVSPIQEELKIFHQLVGALPKSAKLRLDANGGLNWQQANAWLQECDRIPQIEFLEQPLPDNQVSDMLDLSTRYCCAIALDESVATIDQMQACYRLGWRGIFVIKPAIAGSPSRLRQFCQKYNIDAVYSSVFETAIGRQAALQLAALLSHPHRAIGFGVNHFFAEDEATWIWQLWNNS</sequence>
<evidence type="ECO:0000256" key="1">
    <source>
        <dbReference type="ARBA" id="ARBA00022723"/>
    </source>
</evidence>
<evidence type="ECO:0000313" key="4">
    <source>
        <dbReference type="EMBL" id="GET43088.1"/>
    </source>
</evidence>
<dbReference type="InterPro" id="IPR013342">
    <property type="entry name" value="Mandelate_racemase_C"/>
</dbReference>
<dbReference type="InterPro" id="IPR029065">
    <property type="entry name" value="Enolase_C-like"/>
</dbReference>
<dbReference type="AlphaFoldDB" id="A0AAV3XK95"/>
<keyword evidence="1" id="KW-0479">Metal-binding</keyword>